<name>A0A7J6QY11_PEROL</name>
<dbReference type="EMBL" id="JABANP010000557">
    <property type="protein sequence ID" value="KAF4680946.1"/>
    <property type="molecule type" value="Genomic_DNA"/>
</dbReference>
<sequence>MRGLWTSRSSLACPMATKDTYKLAITALACAVTSAFTYKTYQDVYGNGGKKEADKFIEVLDPALELLKPKVYTPEEFRPSQEFTGPVEGFVFKRDKLGVGYYKDKEFDAVLQPEIEEQRRRLAEMPQ</sequence>
<protein>
    <submittedName>
        <fullName evidence="2">Uncharacterized protein</fullName>
    </submittedName>
</protein>
<accession>A0A7J6QY11</accession>
<dbReference type="OMA" id="LACPMAT"/>
<proteinExistence type="predicted"/>
<dbReference type="Proteomes" id="UP000541610">
    <property type="component" value="Unassembled WGS sequence"/>
</dbReference>
<gene>
    <name evidence="1" type="ORF">FOZ60_012761</name>
    <name evidence="2" type="ORF">FOZ63_012961</name>
</gene>
<comment type="caution">
    <text evidence="2">The sequence shown here is derived from an EMBL/GenBank/DDBJ whole genome shotgun (WGS) entry which is preliminary data.</text>
</comment>
<evidence type="ECO:0000313" key="2">
    <source>
        <dbReference type="EMBL" id="KAF4713294.1"/>
    </source>
</evidence>
<organism evidence="2 4">
    <name type="scientific">Perkinsus olseni</name>
    <name type="common">Perkinsus atlanticus</name>
    <dbReference type="NCBI Taxonomy" id="32597"/>
    <lineage>
        <taxon>Eukaryota</taxon>
        <taxon>Sar</taxon>
        <taxon>Alveolata</taxon>
        <taxon>Perkinsozoa</taxon>
        <taxon>Perkinsea</taxon>
        <taxon>Perkinsida</taxon>
        <taxon>Perkinsidae</taxon>
        <taxon>Perkinsus</taxon>
    </lineage>
</organism>
<reference evidence="3 4" key="1">
    <citation type="submission" date="2020-04" db="EMBL/GenBank/DDBJ databases">
        <title>Perkinsus olseni comparative genomics.</title>
        <authorList>
            <person name="Bogema D.R."/>
        </authorList>
    </citation>
    <scope>NUCLEOTIDE SEQUENCE [LARGE SCALE GENOMIC DNA]</scope>
    <source>
        <strain evidence="1">00978-12</strain>
        <strain evidence="2 4">ATCC PRA-207</strain>
    </source>
</reference>
<dbReference type="OrthoDB" id="533530at2759"/>
<evidence type="ECO:0000313" key="1">
    <source>
        <dbReference type="EMBL" id="KAF4680946.1"/>
    </source>
</evidence>
<keyword evidence="4" id="KW-1185">Reference proteome</keyword>
<evidence type="ECO:0000313" key="4">
    <source>
        <dbReference type="Proteomes" id="UP000553632"/>
    </source>
</evidence>
<evidence type="ECO:0000313" key="3">
    <source>
        <dbReference type="Proteomes" id="UP000541610"/>
    </source>
</evidence>
<dbReference type="EMBL" id="JABANO010029591">
    <property type="protein sequence ID" value="KAF4713294.1"/>
    <property type="molecule type" value="Genomic_DNA"/>
</dbReference>
<dbReference type="AlphaFoldDB" id="A0A7J6QY11"/>
<dbReference type="Proteomes" id="UP000553632">
    <property type="component" value="Unassembled WGS sequence"/>
</dbReference>